<organism evidence="4 5">
    <name type="scientific">Adineta steineri</name>
    <dbReference type="NCBI Taxonomy" id="433720"/>
    <lineage>
        <taxon>Eukaryota</taxon>
        <taxon>Metazoa</taxon>
        <taxon>Spiralia</taxon>
        <taxon>Gnathifera</taxon>
        <taxon>Rotifera</taxon>
        <taxon>Eurotatoria</taxon>
        <taxon>Bdelloidea</taxon>
        <taxon>Adinetida</taxon>
        <taxon>Adinetidae</taxon>
        <taxon>Adineta</taxon>
    </lineage>
</organism>
<comment type="caution">
    <text evidence="4">The sequence shown here is derived from an EMBL/GenBank/DDBJ whole genome shotgun (WGS) entry which is preliminary data.</text>
</comment>
<dbReference type="InterPro" id="IPR001024">
    <property type="entry name" value="PLAT/LH2_dom"/>
</dbReference>
<dbReference type="InterPro" id="IPR051223">
    <property type="entry name" value="Polycystin"/>
</dbReference>
<evidence type="ECO:0000259" key="3">
    <source>
        <dbReference type="PROSITE" id="PS50095"/>
    </source>
</evidence>
<reference evidence="4" key="1">
    <citation type="submission" date="2021-02" db="EMBL/GenBank/DDBJ databases">
        <authorList>
            <person name="Nowell W R."/>
        </authorList>
    </citation>
    <scope>NUCLEOTIDE SEQUENCE</scope>
</reference>
<dbReference type="AlphaFoldDB" id="A0A819SFM0"/>
<evidence type="ECO:0000313" key="5">
    <source>
        <dbReference type="Proteomes" id="UP000663881"/>
    </source>
</evidence>
<name>A0A819SFM0_9BILA</name>
<proteinExistence type="predicted"/>
<dbReference type="Pfam" id="PF01477">
    <property type="entry name" value="PLAT"/>
    <property type="match status" value="1"/>
</dbReference>
<accession>A0A819SFM0</accession>
<keyword evidence="2" id="KW-0812">Transmembrane</keyword>
<gene>
    <name evidence="4" type="ORF">OKA104_LOCUS33452</name>
</gene>
<evidence type="ECO:0000256" key="1">
    <source>
        <dbReference type="PROSITE-ProRule" id="PRU00152"/>
    </source>
</evidence>
<evidence type="ECO:0000256" key="2">
    <source>
        <dbReference type="SAM" id="Phobius"/>
    </source>
</evidence>
<dbReference type="PANTHER" id="PTHR10877:SF194">
    <property type="entry name" value="LOCATION OF VULVA DEFECTIVE 1"/>
    <property type="match status" value="1"/>
</dbReference>
<dbReference type="EMBL" id="CAJOAY010004263">
    <property type="protein sequence ID" value="CAF4062175.1"/>
    <property type="molecule type" value="Genomic_DNA"/>
</dbReference>
<dbReference type="PANTHER" id="PTHR10877">
    <property type="entry name" value="POLYCYSTIN FAMILY MEMBER"/>
    <property type="match status" value="1"/>
</dbReference>
<dbReference type="Proteomes" id="UP000663881">
    <property type="component" value="Unassembled WGS sequence"/>
</dbReference>
<feature type="transmembrane region" description="Helical" evidence="2">
    <location>
        <begin position="531"/>
        <end position="552"/>
    </location>
</feature>
<dbReference type="GO" id="GO:0005262">
    <property type="term" value="F:calcium channel activity"/>
    <property type="evidence" value="ECO:0007669"/>
    <property type="project" value="TreeGrafter"/>
</dbReference>
<sequence>MIETISLITNTFNTHLNIGQNFTINSSDVFFSIETTSILSLSNKFIQQSGNTQIRIPFIFNLSTNGNSSISLRSMTQALALADNSQSNTNLSRSVSLTILDRYGNEIPLRTNLNEKIELIIPRVPNIIIPSMTLQNVTSIQTNSHYLIFNLHFINLQQSQSDSNRSVSLIFEMKPLDINQSYLLIYRFDSSPQLNSSVNQIDGWSLLCPSNLTNDKFYKYFLNNEQTFGHQSIIFGLRELNLTEYENSELIQHVGSETNHYQTQCFSNHLTTFAGGFLVLPSPINWNYVFQNADFSKNKTIYLTIICICILYILIVIYARYKDKKDLEKLGVTPLSDNYSTDQYFYQILVFTGHQANAGTNSKIHFVLAGEEDEIAVPTFSDSHRKILQHGGIGAFIMAVANGQRDISSWCLKYIIARYLQTMQKSYFICQQWFDVEKDDGRIERILPIASKIQKHEFPYVLSKQAYHSISEGHPRFSIFSHPPSNKFTRVQRCTCCFVLRFTAILSNVLYYDQTNGSLSFGLSYISSQQISIGTIVEILSFVPSSLFVRFFRRILPR</sequence>
<dbReference type="SUPFAM" id="SSF49723">
    <property type="entry name" value="Lipase/lipooxygenase domain (PLAT/LH2 domain)"/>
    <property type="match status" value="1"/>
</dbReference>
<protein>
    <recommendedName>
        <fullName evidence="3">PLAT domain-containing protein</fullName>
    </recommendedName>
</protein>
<dbReference type="InterPro" id="IPR036392">
    <property type="entry name" value="PLAT/LH2_dom_sf"/>
</dbReference>
<keyword evidence="2" id="KW-1133">Transmembrane helix</keyword>
<feature type="transmembrane region" description="Helical" evidence="2">
    <location>
        <begin position="301"/>
        <end position="319"/>
    </location>
</feature>
<feature type="domain" description="PLAT" evidence="3">
    <location>
        <begin position="344"/>
        <end position="448"/>
    </location>
</feature>
<dbReference type="PROSITE" id="PS50095">
    <property type="entry name" value="PLAT"/>
    <property type="match status" value="1"/>
</dbReference>
<dbReference type="GO" id="GO:0050982">
    <property type="term" value="P:detection of mechanical stimulus"/>
    <property type="evidence" value="ECO:0007669"/>
    <property type="project" value="TreeGrafter"/>
</dbReference>
<dbReference type="GO" id="GO:0016020">
    <property type="term" value="C:membrane"/>
    <property type="evidence" value="ECO:0007669"/>
    <property type="project" value="TreeGrafter"/>
</dbReference>
<feature type="transmembrane region" description="Helical" evidence="2">
    <location>
        <begin position="494"/>
        <end position="511"/>
    </location>
</feature>
<evidence type="ECO:0000313" key="4">
    <source>
        <dbReference type="EMBL" id="CAF4062175.1"/>
    </source>
</evidence>
<comment type="caution">
    <text evidence="1">Lacks conserved residue(s) required for the propagation of feature annotation.</text>
</comment>
<keyword evidence="2" id="KW-0472">Membrane</keyword>
<dbReference type="Gene3D" id="2.60.60.20">
    <property type="entry name" value="PLAT/LH2 domain"/>
    <property type="match status" value="1"/>
</dbReference>